<sequence length="75" mass="8744">MLLRLVLDSRGHQNSNFDIHFHTTACRHFRLVKVCWWHGLYSGKVSDSATRRNIGKMEPSEQGLQHLLERSRDGI</sequence>
<reference evidence="1 4" key="1">
    <citation type="submission" date="2024-05" db="EMBL/GenBank/DDBJ databases">
        <title>Culex pipiens pipiens assembly and annotation.</title>
        <authorList>
            <person name="Alout H."/>
            <person name="Durand T."/>
        </authorList>
    </citation>
    <scope>NUCLEOTIDE SEQUENCE [LARGE SCALE GENOMIC DNA]</scope>
    <source>
        <strain evidence="1">HA-2024</strain>
        <tissue evidence="1">Whole body</tissue>
    </source>
</reference>
<dbReference type="AlphaFoldDB" id="A0ABD1CUK0"/>
<gene>
    <name evidence="3" type="ORF">pipiens_011579</name>
    <name evidence="2" type="ORF">pipiens_011908</name>
    <name evidence="1" type="ORF">pipiens_014504</name>
</gene>
<evidence type="ECO:0000313" key="4">
    <source>
        <dbReference type="Proteomes" id="UP001562425"/>
    </source>
</evidence>
<evidence type="ECO:0000313" key="2">
    <source>
        <dbReference type="EMBL" id="KAL1394507.1"/>
    </source>
</evidence>
<comment type="caution">
    <text evidence="1">The sequence shown here is derived from an EMBL/GenBank/DDBJ whole genome shotgun (WGS) entry which is preliminary data.</text>
</comment>
<name>A0ABD1CUK0_CULPP</name>
<dbReference type="EMBL" id="JBEHCU010009364">
    <property type="protein sequence ID" value="KAL1380023.1"/>
    <property type="molecule type" value="Genomic_DNA"/>
</dbReference>
<dbReference type="Proteomes" id="UP001562425">
    <property type="component" value="Unassembled WGS sequence"/>
</dbReference>
<evidence type="ECO:0000313" key="1">
    <source>
        <dbReference type="EMBL" id="KAL1380023.1"/>
    </source>
</evidence>
<accession>A0ABD1CUK0</accession>
<protein>
    <submittedName>
        <fullName evidence="1">Uncharacterized protein</fullName>
    </submittedName>
</protein>
<dbReference type="EMBL" id="JBEHCU010007361">
    <property type="protein sequence ID" value="KAL1394971.1"/>
    <property type="molecule type" value="Genomic_DNA"/>
</dbReference>
<keyword evidence="4" id="KW-1185">Reference proteome</keyword>
<evidence type="ECO:0000313" key="3">
    <source>
        <dbReference type="EMBL" id="KAL1394971.1"/>
    </source>
</evidence>
<organism evidence="1 4">
    <name type="scientific">Culex pipiens pipiens</name>
    <name type="common">Northern house mosquito</name>
    <dbReference type="NCBI Taxonomy" id="38569"/>
    <lineage>
        <taxon>Eukaryota</taxon>
        <taxon>Metazoa</taxon>
        <taxon>Ecdysozoa</taxon>
        <taxon>Arthropoda</taxon>
        <taxon>Hexapoda</taxon>
        <taxon>Insecta</taxon>
        <taxon>Pterygota</taxon>
        <taxon>Neoptera</taxon>
        <taxon>Endopterygota</taxon>
        <taxon>Diptera</taxon>
        <taxon>Nematocera</taxon>
        <taxon>Culicoidea</taxon>
        <taxon>Culicidae</taxon>
        <taxon>Culicinae</taxon>
        <taxon>Culicini</taxon>
        <taxon>Culex</taxon>
        <taxon>Culex</taxon>
    </lineage>
</organism>
<proteinExistence type="predicted"/>
<dbReference type="EMBL" id="JBEHCU010007577">
    <property type="protein sequence ID" value="KAL1394507.1"/>
    <property type="molecule type" value="Genomic_DNA"/>
</dbReference>